<dbReference type="EMBL" id="RCHS01003033">
    <property type="protein sequence ID" value="RMX44283.1"/>
    <property type="molecule type" value="Genomic_DNA"/>
</dbReference>
<proteinExistence type="predicted"/>
<comment type="caution">
    <text evidence="2">The sequence shown here is derived from an EMBL/GenBank/DDBJ whole genome shotgun (WGS) entry which is preliminary data.</text>
</comment>
<dbReference type="OrthoDB" id="10065203at2759"/>
<organism evidence="2 3">
    <name type="scientific">Pocillopora damicornis</name>
    <name type="common">Cauliflower coral</name>
    <name type="synonym">Millepora damicornis</name>
    <dbReference type="NCBI Taxonomy" id="46731"/>
    <lineage>
        <taxon>Eukaryota</taxon>
        <taxon>Metazoa</taxon>
        <taxon>Cnidaria</taxon>
        <taxon>Anthozoa</taxon>
        <taxon>Hexacorallia</taxon>
        <taxon>Scleractinia</taxon>
        <taxon>Astrocoeniina</taxon>
        <taxon>Pocilloporidae</taxon>
        <taxon>Pocillopora</taxon>
    </lineage>
</organism>
<dbReference type="Proteomes" id="UP000275408">
    <property type="component" value="Unassembled WGS sequence"/>
</dbReference>
<sequence>KLLDVIKTKTTGIDIQSKKEYFRLHHMSELTKTIEDKTSDERRMDYAIFAVNANESRLSINEENAGIGYSKLYRALLRATDERVIVVIGGDDNYRNASEEDGSLLSRWARRKVSSQFKEEFMDGTKGFIFSWDKKHRVIHEEALLHFLDSKRKGQKFSYEIKPQVEPVQSETLGDQKQQTALNETKIQMAERGALEKHAPEICQGQKDDHTSGLHGEMTEHDDAGAKSKEVMVLGRNQSDVDHFKNVFGDEFSGKVRYIFDGPVGLKDVLKSHSINSIRSCYIFLDGAAILGELTSHYKDLLRYARDNVDKKVVAIICSDNRLIQEDTIADEITKTLGKKARIIWWRETFSPSRRRAPLHRSQSLPAGSPKGSADRRTLPKHVEESLVLKTRLLYGRISYEEVEKWSGEWTPPKEIVDGLFNEWQSTPNAELLIYEQRETGKTLYRVVVNDNSQKKTIEFFSSIAAFGRSCLSLSKDRAPSPSPLD</sequence>
<protein>
    <submittedName>
        <fullName evidence="2">Uncharacterized protein</fullName>
    </submittedName>
</protein>
<evidence type="ECO:0000256" key="1">
    <source>
        <dbReference type="SAM" id="MobiDB-lite"/>
    </source>
</evidence>
<name>A0A3M6TS85_POCDA</name>
<feature type="region of interest" description="Disordered" evidence="1">
    <location>
        <begin position="356"/>
        <end position="378"/>
    </location>
</feature>
<reference evidence="2 3" key="1">
    <citation type="journal article" date="2018" name="Sci. Rep.">
        <title>Comparative analysis of the Pocillopora damicornis genome highlights role of immune system in coral evolution.</title>
        <authorList>
            <person name="Cunning R."/>
            <person name="Bay R.A."/>
            <person name="Gillette P."/>
            <person name="Baker A.C."/>
            <person name="Traylor-Knowles N."/>
        </authorList>
    </citation>
    <scope>NUCLEOTIDE SEQUENCE [LARGE SCALE GENOMIC DNA]</scope>
    <source>
        <strain evidence="2">RSMAS</strain>
        <tissue evidence="2">Whole animal</tissue>
    </source>
</reference>
<evidence type="ECO:0000313" key="2">
    <source>
        <dbReference type="EMBL" id="RMX44283.1"/>
    </source>
</evidence>
<dbReference type="AlphaFoldDB" id="A0A3M6TS85"/>
<gene>
    <name evidence="2" type="ORF">pdam_00025492</name>
</gene>
<keyword evidence="3" id="KW-1185">Reference proteome</keyword>
<evidence type="ECO:0000313" key="3">
    <source>
        <dbReference type="Proteomes" id="UP000275408"/>
    </source>
</evidence>
<feature type="non-terminal residue" evidence="2">
    <location>
        <position position="1"/>
    </location>
</feature>
<accession>A0A3M6TS85</accession>